<dbReference type="InterPro" id="IPR000182">
    <property type="entry name" value="GNAT_dom"/>
</dbReference>
<dbReference type="EMBL" id="CP073721">
    <property type="protein sequence ID" value="UWZ40766.1"/>
    <property type="molecule type" value="Genomic_DNA"/>
</dbReference>
<dbReference type="CDD" id="cd04301">
    <property type="entry name" value="NAT_SF"/>
    <property type="match status" value="1"/>
</dbReference>
<sequence length="173" mass="19401">MHTADLGPHRRREIRALLDRAFDGEFEDADWEHALGGLHAVIVEADLVVAHAALVQRRLYYRGRALRTGYVEALAVEEERRGRGHARLVMAELERVVRAAYDLGALSAAEGVDGFYRRRGWRSWQGPTSVVAPDGLTRTPDDDDSTFVLPPADGLRLDLTEPIACDWRDGDVW</sequence>
<keyword evidence="3" id="KW-1185">Reference proteome</keyword>
<evidence type="ECO:0000313" key="2">
    <source>
        <dbReference type="EMBL" id="UWZ40766.1"/>
    </source>
</evidence>
<dbReference type="Proteomes" id="UP001058271">
    <property type="component" value="Chromosome"/>
</dbReference>
<keyword evidence="2" id="KW-0808">Transferase</keyword>
<dbReference type="RefSeq" id="WP_390891472.1">
    <property type="nucleotide sequence ID" value="NZ_BAAABS010000031.1"/>
</dbReference>
<dbReference type="Gene3D" id="3.40.630.30">
    <property type="match status" value="1"/>
</dbReference>
<evidence type="ECO:0000259" key="1">
    <source>
        <dbReference type="PROSITE" id="PS51186"/>
    </source>
</evidence>
<dbReference type="InterPro" id="IPR016181">
    <property type="entry name" value="Acyl_CoA_acyltransferase"/>
</dbReference>
<feature type="domain" description="N-acetyltransferase" evidence="1">
    <location>
        <begin position="1"/>
        <end position="139"/>
    </location>
</feature>
<accession>A0ABY5ZFF5</accession>
<keyword evidence="2" id="KW-0012">Acyltransferase</keyword>
<protein>
    <submittedName>
        <fullName evidence="2">GNAT family N-acetyltransferase</fullName>
        <ecNumber evidence="2">2.3.1.-</ecNumber>
    </submittedName>
</protein>
<dbReference type="EC" id="2.3.1.-" evidence="2"/>
<dbReference type="SUPFAM" id="SSF55729">
    <property type="entry name" value="Acyl-CoA N-acyltransferases (Nat)"/>
    <property type="match status" value="1"/>
</dbReference>
<evidence type="ECO:0000313" key="3">
    <source>
        <dbReference type="Proteomes" id="UP001058271"/>
    </source>
</evidence>
<dbReference type="Pfam" id="PF13527">
    <property type="entry name" value="Acetyltransf_9"/>
    <property type="match status" value="1"/>
</dbReference>
<dbReference type="PROSITE" id="PS51186">
    <property type="entry name" value="GNAT"/>
    <property type="match status" value="1"/>
</dbReference>
<proteinExistence type="predicted"/>
<gene>
    <name evidence="2" type="ORF">Drose_34740</name>
</gene>
<name>A0ABY5ZFF5_9ACTN</name>
<reference evidence="2" key="1">
    <citation type="submission" date="2021-04" db="EMBL/GenBank/DDBJ databases">
        <title>Biosynthetic gene clusters of Dactylosporangioum roseum.</title>
        <authorList>
            <person name="Hartkoorn R.C."/>
            <person name="Beaudoing E."/>
            <person name="Hot D."/>
            <person name="Moureu S."/>
        </authorList>
    </citation>
    <scope>NUCLEOTIDE SEQUENCE</scope>
    <source>
        <strain evidence="2">NRRL B-16295</strain>
    </source>
</reference>
<organism evidence="2 3">
    <name type="scientific">Dactylosporangium roseum</name>
    <dbReference type="NCBI Taxonomy" id="47989"/>
    <lineage>
        <taxon>Bacteria</taxon>
        <taxon>Bacillati</taxon>
        <taxon>Actinomycetota</taxon>
        <taxon>Actinomycetes</taxon>
        <taxon>Micromonosporales</taxon>
        <taxon>Micromonosporaceae</taxon>
        <taxon>Dactylosporangium</taxon>
    </lineage>
</organism>
<dbReference type="GO" id="GO:0016746">
    <property type="term" value="F:acyltransferase activity"/>
    <property type="evidence" value="ECO:0007669"/>
    <property type="project" value="UniProtKB-KW"/>
</dbReference>